<keyword evidence="3" id="KW-0804">Transcription</keyword>
<evidence type="ECO:0000313" key="5">
    <source>
        <dbReference type="EMBL" id="REG81996.1"/>
    </source>
</evidence>
<keyword evidence="2" id="KW-0238">DNA-binding</keyword>
<dbReference type="GO" id="GO:0000976">
    <property type="term" value="F:transcription cis-regulatory region binding"/>
    <property type="evidence" value="ECO:0007669"/>
    <property type="project" value="TreeGrafter"/>
</dbReference>
<dbReference type="InterPro" id="IPR046335">
    <property type="entry name" value="LacI/GalR-like_sensor"/>
</dbReference>
<reference evidence="5 6" key="1">
    <citation type="submission" date="2018-08" db="EMBL/GenBank/DDBJ databases">
        <title>Genomic Encyclopedia of Type Strains, Phase III (KMG-III): the genomes of soil and plant-associated and newly described type strains.</title>
        <authorList>
            <person name="Whitman W."/>
        </authorList>
    </citation>
    <scope>NUCLEOTIDE SEQUENCE [LARGE SCALE GENOMIC DNA]</scope>
    <source>
        <strain evidence="5 6">CECT 7375</strain>
    </source>
</reference>
<dbReference type="Proteomes" id="UP000256542">
    <property type="component" value="Unassembled WGS sequence"/>
</dbReference>
<dbReference type="AlphaFoldDB" id="A0A3E0DH47"/>
<dbReference type="InterPro" id="IPR028082">
    <property type="entry name" value="Peripla_BP_I"/>
</dbReference>
<protein>
    <submittedName>
        <fullName evidence="5">LacI family transcriptional regulator</fullName>
    </submittedName>
</protein>
<dbReference type="PANTHER" id="PTHR30146:SF138">
    <property type="entry name" value="TRANSCRIPTIONAL REGULATORY PROTEIN"/>
    <property type="match status" value="1"/>
</dbReference>
<comment type="caution">
    <text evidence="5">The sequence shown here is derived from an EMBL/GenBank/DDBJ whole genome shotgun (WGS) entry which is preliminary data.</text>
</comment>
<dbReference type="PANTHER" id="PTHR30146">
    <property type="entry name" value="LACI-RELATED TRANSCRIPTIONAL REPRESSOR"/>
    <property type="match status" value="1"/>
</dbReference>
<dbReference type="Pfam" id="PF13377">
    <property type="entry name" value="Peripla_BP_3"/>
    <property type="match status" value="1"/>
</dbReference>
<dbReference type="SMART" id="SM00354">
    <property type="entry name" value="HTH_LACI"/>
    <property type="match status" value="1"/>
</dbReference>
<keyword evidence="6" id="KW-1185">Reference proteome</keyword>
<gene>
    <name evidence="5" type="ORF">DFP81_11176</name>
</gene>
<evidence type="ECO:0000259" key="4">
    <source>
        <dbReference type="PROSITE" id="PS50932"/>
    </source>
</evidence>
<keyword evidence="1" id="KW-0805">Transcription regulation</keyword>
<dbReference type="RefSeq" id="WP_115898603.1">
    <property type="nucleotide sequence ID" value="NZ_QUNG01000011.1"/>
</dbReference>
<accession>A0A3E0DH47</accession>
<feature type="domain" description="HTH lacI-type" evidence="4">
    <location>
        <begin position="11"/>
        <end position="65"/>
    </location>
</feature>
<evidence type="ECO:0000256" key="2">
    <source>
        <dbReference type="ARBA" id="ARBA00023125"/>
    </source>
</evidence>
<evidence type="ECO:0000256" key="1">
    <source>
        <dbReference type="ARBA" id="ARBA00023015"/>
    </source>
</evidence>
<proteinExistence type="predicted"/>
<dbReference type="CDD" id="cd06273">
    <property type="entry name" value="PBP1_LacI-like"/>
    <property type="match status" value="1"/>
</dbReference>
<dbReference type="SUPFAM" id="SSF47413">
    <property type="entry name" value="lambda repressor-like DNA-binding domains"/>
    <property type="match status" value="1"/>
</dbReference>
<dbReference type="SUPFAM" id="SSF53822">
    <property type="entry name" value="Periplasmic binding protein-like I"/>
    <property type="match status" value="1"/>
</dbReference>
<dbReference type="Gene3D" id="1.10.260.40">
    <property type="entry name" value="lambda repressor-like DNA-binding domains"/>
    <property type="match status" value="1"/>
</dbReference>
<sequence length="350" mass="38292">MNTKKIKTDNPTMGDVALAAGVAPVTVSRYLNDPALVSERSKQKISAAIKTLNYVPHAAARTLASKRSRMIGCIMPSLDSSLFGRAIEVFQNHISTSGYNLILASHNYDAAKEQEHIHQMISHGVDALLLIGNSRDEEIYRLLQAKNIPYVLTWTIDPSQVHPCVGFDNHSAASSIANYLMDLGHTKFAMISGLVKNNDRAYERLQGVRHALAKRGLSLADDNVIERQFGVDAGRDAFRLLMSRSQQPTAIICGSEPFAYGAIFESKTMGIDIPNDVSITGFDDMWLASNITPRLTTVRTPQQQIGMLAAKYLVAKLNGENVLTPPPLDIEIVVRESCAPPRAPKIAAVK</sequence>
<dbReference type="EMBL" id="QUNG01000011">
    <property type="protein sequence ID" value="REG81996.1"/>
    <property type="molecule type" value="Genomic_DNA"/>
</dbReference>
<dbReference type="CDD" id="cd01392">
    <property type="entry name" value="HTH_LacI"/>
    <property type="match status" value="1"/>
</dbReference>
<name>A0A3E0DH47_9GAMM</name>
<evidence type="ECO:0000313" key="6">
    <source>
        <dbReference type="Proteomes" id="UP000256542"/>
    </source>
</evidence>
<dbReference type="InterPro" id="IPR000843">
    <property type="entry name" value="HTH_LacI"/>
</dbReference>
<dbReference type="OrthoDB" id="6619319at2"/>
<organism evidence="5 6">
    <name type="scientific">Marinomonas pollencensis</name>
    <dbReference type="NCBI Taxonomy" id="491954"/>
    <lineage>
        <taxon>Bacteria</taxon>
        <taxon>Pseudomonadati</taxon>
        <taxon>Pseudomonadota</taxon>
        <taxon>Gammaproteobacteria</taxon>
        <taxon>Oceanospirillales</taxon>
        <taxon>Oceanospirillaceae</taxon>
        <taxon>Marinomonas</taxon>
    </lineage>
</organism>
<dbReference type="PROSITE" id="PS50932">
    <property type="entry name" value="HTH_LACI_2"/>
    <property type="match status" value="1"/>
</dbReference>
<dbReference type="Pfam" id="PF00356">
    <property type="entry name" value="LacI"/>
    <property type="match status" value="1"/>
</dbReference>
<evidence type="ECO:0000256" key="3">
    <source>
        <dbReference type="ARBA" id="ARBA00023163"/>
    </source>
</evidence>
<dbReference type="InterPro" id="IPR010982">
    <property type="entry name" value="Lambda_DNA-bd_dom_sf"/>
</dbReference>
<dbReference type="Gene3D" id="3.40.50.2300">
    <property type="match status" value="2"/>
</dbReference>
<dbReference type="GO" id="GO:0003700">
    <property type="term" value="F:DNA-binding transcription factor activity"/>
    <property type="evidence" value="ECO:0007669"/>
    <property type="project" value="TreeGrafter"/>
</dbReference>